<organism evidence="2 3">
    <name type="scientific">Rangifer tarandus platyrhynchus</name>
    <name type="common">Svalbard reindeer</name>
    <dbReference type="NCBI Taxonomy" id="3082113"/>
    <lineage>
        <taxon>Eukaryota</taxon>
        <taxon>Metazoa</taxon>
        <taxon>Chordata</taxon>
        <taxon>Craniata</taxon>
        <taxon>Vertebrata</taxon>
        <taxon>Euteleostomi</taxon>
        <taxon>Mammalia</taxon>
        <taxon>Eutheria</taxon>
        <taxon>Laurasiatheria</taxon>
        <taxon>Artiodactyla</taxon>
        <taxon>Ruminantia</taxon>
        <taxon>Pecora</taxon>
        <taxon>Cervidae</taxon>
        <taxon>Odocoileinae</taxon>
        <taxon>Rangifer</taxon>
    </lineage>
</organism>
<feature type="region of interest" description="Disordered" evidence="1">
    <location>
        <begin position="6"/>
        <end position="28"/>
    </location>
</feature>
<protein>
    <submittedName>
        <fullName evidence="2">Uncharacterized protein</fullName>
    </submittedName>
</protein>
<name>A0ABN8YNT9_RANTA</name>
<accession>A0ABN8YNT9</accession>
<proteinExistence type="predicted"/>
<evidence type="ECO:0000256" key="1">
    <source>
        <dbReference type="SAM" id="MobiDB-lite"/>
    </source>
</evidence>
<feature type="compositionally biased region" description="Polar residues" evidence="1">
    <location>
        <begin position="6"/>
        <end position="23"/>
    </location>
</feature>
<reference evidence="2" key="1">
    <citation type="submission" date="2023-04" db="EMBL/GenBank/DDBJ databases">
        <authorList>
            <consortium name="ELIXIR-Norway"/>
        </authorList>
    </citation>
    <scope>NUCLEOTIDE SEQUENCE [LARGE SCALE GENOMIC DNA]</scope>
</reference>
<dbReference type="Proteomes" id="UP001176941">
    <property type="component" value="Chromosome 21"/>
</dbReference>
<sequence length="152" mass="15484">MLKAQCSSLDGGLLTSTPSPATRSQRRGSAQVMVASHVGKGPGLTGVTSSPVCSTVGLGKDGDEARSPGVPGQCLVGRHDWGCGQWPPTSLHMGGLFLGQSECPCWALGLLDLWSAELCCPVCVRLGQHDLAPHRALCWGGVPGAGGAPTPT</sequence>
<evidence type="ECO:0000313" key="2">
    <source>
        <dbReference type="EMBL" id="CAI9163149.1"/>
    </source>
</evidence>
<evidence type="ECO:0000313" key="3">
    <source>
        <dbReference type="Proteomes" id="UP001176941"/>
    </source>
</evidence>
<gene>
    <name evidence="2" type="ORF">MRATA1EN1_LOCUS12111</name>
</gene>
<keyword evidence="3" id="KW-1185">Reference proteome</keyword>
<dbReference type="EMBL" id="OX459957">
    <property type="protein sequence ID" value="CAI9163149.1"/>
    <property type="molecule type" value="Genomic_DNA"/>
</dbReference>